<keyword evidence="2" id="KW-1185">Reference proteome</keyword>
<name>A0AAD1SLZ9_PELCU</name>
<organism evidence="1 2">
    <name type="scientific">Pelobates cultripes</name>
    <name type="common">Western spadefoot toad</name>
    <dbReference type="NCBI Taxonomy" id="61616"/>
    <lineage>
        <taxon>Eukaryota</taxon>
        <taxon>Metazoa</taxon>
        <taxon>Chordata</taxon>
        <taxon>Craniata</taxon>
        <taxon>Vertebrata</taxon>
        <taxon>Euteleostomi</taxon>
        <taxon>Amphibia</taxon>
        <taxon>Batrachia</taxon>
        <taxon>Anura</taxon>
        <taxon>Pelobatoidea</taxon>
        <taxon>Pelobatidae</taxon>
        <taxon>Pelobates</taxon>
    </lineage>
</organism>
<accession>A0AAD1SLZ9</accession>
<feature type="non-terminal residue" evidence="1">
    <location>
        <position position="120"/>
    </location>
</feature>
<dbReference type="AlphaFoldDB" id="A0AAD1SLZ9"/>
<gene>
    <name evidence="1" type="ORF">PECUL_23A037397</name>
</gene>
<protein>
    <submittedName>
        <fullName evidence="1">Uncharacterized protein</fullName>
    </submittedName>
</protein>
<sequence>FHNHFDADEIFVGLLDVNFDVNLDILGLVKYDIIPVPIATVRGTLKCTLTLGYTDSAGFSYVGLQVDGNGNLDVQVLGGVTITSAGIDTLYVDLLKNLTSKLEGPAKTSIRKIKDNSSNQ</sequence>
<dbReference type="EMBL" id="OW240917">
    <property type="protein sequence ID" value="CAH2302317.1"/>
    <property type="molecule type" value="Genomic_DNA"/>
</dbReference>
<proteinExistence type="predicted"/>
<reference evidence="1" key="1">
    <citation type="submission" date="2022-03" db="EMBL/GenBank/DDBJ databases">
        <authorList>
            <person name="Alioto T."/>
            <person name="Alioto T."/>
            <person name="Gomez Garrido J."/>
        </authorList>
    </citation>
    <scope>NUCLEOTIDE SEQUENCE</scope>
</reference>
<evidence type="ECO:0000313" key="1">
    <source>
        <dbReference type="EMBL" id="CAH2302317.1"/>
    </source>
</evidence>
<dbReference type="Proteomes" id="UP001295444">
    <property type="component" value="Chromosome 06"/>
</dbReference>
<feature type="non-terminal residue" evidence="1">
    <location>
        <position position="1"/>
    </location>
</feature>
<evidence type="ECO:0000313" key="2">
    <source>
        <dbReference type="Proteomes" id="UP001295444"/>
    </source>
</evidence>